<dbReference type="eggNOG" id="COG3504">
    <property type="taxonomic scope" value="Bacteria"/>
</dbReference>
<name>R9GX81_9SPHI</name>
<protein>
    <submittedName>
        <fullName evidence="1">Conjugative transposon protein TraN</fullName>
    </submittedName>
</protein>
<organism evidence="1 2">
    <name type="scientific">Arcticibacter svalbardensis MN12-7</name>
    <dbReference type="NCBI Taxonomy" id="1150600"/>
    <lineage>
        <taxon>Bacteria</taxon>
        <taxon>Pseudomonadati</taxon>
        <taxon>Bacteroidota</taxon>
        <taxon>Sphingobacteriia</taxon>
        <taxon>Sphingobacteriales</taxon>
        <taxon>Sphingobacteriaceae</taxon>
        <taxon>Arcticibacter</taxon>
    </lineage>
</organism>
<evidence type="ECO:0000313" key="1">
    <source>
        <dbReference type="EMBL" id="EOR96258.1"/>
    </source>
</evidence>
<dbReference type="AlphaFoldDB" id="R9GX81"/>
<dbReference type="InterPro" id="IPR022298">
    <property type="entry name" value="Conjug_transposon_TraN"/>
</dbReference>
<reference evidence="1 2" key="1">
    <citation type="journal article" date="2013" name="Genome Announc.">
        <title>Draft Genome Sequence of Arcticibacter svalbardensis Strain MN12-7T, a Member of the Family Sphingobacteriaceae Isolated from an Arctic Soil Sample.</title>
        <authorList>
            <person name="Shivaji S."/>
            <person name="Ara S."/>
            <person name="Prasad S."/>
            <person name="Manasa B.P."/>
            <person name="Begum Z."/>
            <person name="Singh A."/>
            <person name="Kumar Pinnaka A."/>
        </authorList>
    </citation>
    <scope>NUCLEOTIDE SEQUENCE [LARGE SCALE GENOMIC DNA]</scope>
    <source>
        <strain evidence="1 2">MN12-7</strain>
    </source>
</reference>
<gene>
    <name evidence="1" type="ORF">ADIARSV_0493</name>
</gene>
<evidence type="ECO:0000313" key="2">
    <source>
        <dbReference type="Proteomes" id="UP000014174"/>
    </source>
</evidence>
<sequence length="257" mass="28422">MESMQSWAQRILPLALTTGRTTTLVFPYPIKSADRGSADVLAQIVPEASNVLRVKAARQSFKPTNLTVITRGGELYEFELSYQAEPTQTVFLLSSGQAKTPMVTLKGPPLNDADLSSLSKKVIGADKNISIKDKSGLVTAVLNGIFIFENTLFFRLELSNRSPLNYEPASVRFSLSDIRRGKRTAIQQRELSPLYIYPNDGKVVQPGSSCAFVFALPQFTLAEQKKLNISLLEKGGERNLYISLRNKDILKASTFSQ</sequence>
<dbReference type="STRING" id="1150600.ADIARSV_0493"/>
<keyword evidence="2" id="KW-1185">Reference proteome</keyword>
<accession>R9GX81</accession>
<dbReference type="Pfam" id="PF13595">
    <property type="entry name" value="DUF4138"/>
    <property type="match status" value="1"/>
</dbReference>
<dbReference type="EMBL" id="AQPN01000020">
    <property type="protein sequence ID" value="EOR96258.1"/>
    <property type="molecule type" value="Genomic_DNA"/>
</dbReference>
<comment type="caution">
    <text evidence="1">The sequence shown here is derived from an EMBL/GenBank/DDBJ whole genome shotgun (WGS) entry which is preliminary data.</text>
</comment>
<dbReference type="Proteomes" id="UP000014174">
    <property type="component" value="Unassembled WGS sequence"/>
</dbReference>
<dbReference type="NCBIfam" id="TIGR03780">
    <property type="entry name" value="Bac_Flav_CT_N"/>
    <property type="match status" value="1"/>
</dbReference>
<proteinExistence type="predicted"/>